<evidence type="ECO:0000313" key="3">
    <source>
        <dbReference type="Proteomes" id="UP000017148"/>
    </source>
</evidence>
<dbReference type="InterPro" id="IPR029044">
    <property type="entry name" value="Nucleotide-diphossugar_trans"/>
</dbReference>
<name>U7DAR3_9BACT</name>
<dbReference type="GO" id="GO:0016779">
    <property type="term" value="F:nucleotidyltransferase activity"/>
    <property type="evidence" value="ECO:0007669"/>
    <property type="project" value="UniProtKB-ARBA"/>
</dbReference>
<accession>U7DAR3</accession>
<dbReference type="Gene3D" id="3.90.550.10">
    <property type="entry name" value="Spore Coat Polysaccharide Biosynthesis Protein SpsA, Chain A"/>
    <property type="match status" value="1"/>
</dbReference>
<dbReference type="EMBL" id="ASJR01000006">
    <property type="protein sequence ID" value="ERP32217.1"/>
    <property type="molecule type" value="Genomic_DNA"/>
</dbReference>
<feature type="domain" description="MobA-like NTP transferase" evidence="1">
    <location>
        <begin position="5"/>
        <end position="137"/>
    </location>
</feature>
<reference evidence="2 3" key="1">
    <citation type="journal article" date="2013" name="Environ. Microbiol.">
        <title>Genome analysis of Chitinivibrio alkaliphilus gen. nov., sp. nov., a novel extremely haloalkaliphilic anaerobic chitinolytic bacterium from the candidate phylum Termite Group 3.</title>
        <authorList>
            <person name="Sorokin D.Y."/>
            <person name="Gumerov V.M."/>
            <person name="Rakitin A.L."/>
            <person name="Beletsky A.V."/>
            <person name="Damste J.S."/>
            <person name="Muyzer G."/>
            <person name="Mardanov A.V."/>
            <person name="Ravin N.V."/>
        </authorList>
    </citation>
    <scope>NUCLEOTIDE SEQUENCE [LARGE SCALE GENOMIC DNA]</scope>
    <source>
        <strain evidence="2 3">ACht1</strain>
    </source>
</reference>
<dbReference type="AlphaFoldDB" id="U7DAR3"/>
<sequence>MKILALILAGGKGSRVKHLLSDREKIKPMLTVEGAPLIDHVMNRINPERVDRAVLSFAGDEYAELNHRITEKGIPLLYQKARQRQLPTLLELPYLLYMQYFFSQDKAFLQSYDALLLLPCDILVQPTELESFLSLYETYETPQSKALYLFSKTAGEKEKADLFKVDSSGRILSYGKKRTPRYVPIKREFIFSHDDVFKTLSPSFSGHATYPRGYISLPLVGQTLARRNKYFPFGRPRALPKGKPIPSKNLFFQE</sequence>
<dbReference type="RefSeq" id="WP_022636448.1">
    <property type="nucleotide sequence ID" value="NZ_ASJR01000006.1"/>
</dbReference>
<dbReference type="SUPFAM" id="SSF53448">
    <property type="entry name" value="Nucleotide-diphospho-sugar transferases"/>
    <property type="match status" value="1"/>
</dbReference>
<dbReference type="OrthoDB" id="9801899at2"/>
<protein>
    <recommendedName>
        <fullName evidence="1">MobA-like NTP transferase domain-containing protein</fullName>
    </recommendedName>
</protein>
<keyword evidence="3" id="KW-1185">Reference proteome</keyword>
<evidence type="ECO:0000313" key="2">
    <source>
        <dbReference type="EMBL" id="ERP32217.1"/>
    </source>
</evidence>
<dbReference type="Proteomes" id="UP000017148">
    <property type="component" value="Unassembled WGS sequence"/>
</dbReference>
<dbReference type="Pfam" id="PF12804">
    <property type="entry name" value="NTP_transf_3"/>
    <property type="match status" value="1"/>
</dbReference>
<organism evidence="2 3">
    <name type="scientific">Chitinivibrio alkaliphilus ACht1</name>
    <dbReference type="NCBI Taxonomy" id="1313304"/>
    <lineage>
        <taxon>Bacteria</taxon>
        <taxon>Pseudomonadati</taxon>
        <taxon>Fibrobacterota</taxon>
        <taxon>Chitinivibrionia</taxon>
        <taxon>Chitinivibrionales</taxon>
        <taxon>Chitinivibrionaceae</taxon>
        <taxon>Chitinivibrio</taxon>
    </lineage>
</organism>
<evidence type="ECO:0000259" key="1">
    <source>
        <dbReference type="Pfam" id="PF12804"/>
    </source>
</evidence>
<dbReference type="InterPro" id="IPR025877">
    <property type="entry name" value="MobA-like_NTP_Trfase"/>
</dbReference>
<proteinExistence type="predicted"/>
<comment type="caution">
    <text evidence="2">The sequence shown here is derived from an EMBL/GenBank/DDBJ whole genome shotgun (WGS) entry which is preliminary data.</text>
</comment>
<gene>
    <name evidence="2" type="ORF">CALK_0949</name>
</gene>